<comment type="caution">
    <text evidence="1">The sequence shown here is derived from an EMBL/GenBank/DDBJ whole genome shotgun (WGS) entry which is preliminary data.</text>
</comment>
<dbReference type="InterPro" id="IPR040442">
    <property type="entry name" value="Pyrv_kinase-like_dom_sf"/>
</dbReference>
<proteinExistence type="predicted"/>
<dbReference type="RefSeq" id="WP_275110530.1">
    <property type="nucleotide sequence ID" value="NZ_JAKJSC010000003.1"/>
</dbReference>
<gene>
    <name evidence="1" type="ORF">L3049_14460</name>
</gene>
<evidence type="ECO:0000313" key="1">
    <source>
        <dbReference type="EMBL" id="MDE5419200.1"/>
    </source>
</evidence>
<reference evidence="1 2" key="1">
    <citation type="submission" date="2022-01" db="EMBL/GenBank/DDBJ databases">
        <title>Labilibaculum sp. nov, a marine bacterium isolated from Antarctica.</title>
        <authorList>
            <person name="Dai W."/>
        </authorList>
    </citation>
    <scope>NUCLEOTIDE SEQUENCE [LARGE SCALE GENOMIC DNA]</scope>
    <source>
        <strain evidence="1 2">DW002</strain>
    </source>
</reference>
<dbReference type="InterPro" id="IPR039556">
    <property type="entry name" value="ICL/PEPM"/>
</dbReference>
<dbReference type="GO" id="GO:0016829">
    <property type="term" value="F:lyase activity"/>
    <property type="evidence" value="ECO:0007669"/>
    <property type="project" value="UniProtKB-KW"/>
</dbReference>
<protein>
    <submittedName>
        <fullName evidence="1">Isocitrate lyase/phosphoenolpyruvate mutase family protein</fullName>
    </submittedName>
</protein>
<dbReference type="Pfam" id="PF13714">
    <property type="entry name" value="PEP_mutase"/>
    <property type="match status" value="1"/>
</dbReference>
<dbReference type="CDD" id="cd00377">
    <property type="entry name" value="ICL_PEPM"/>
    <property type="match status" value="1"/>
</dbReference>
<dbReference type="EMBL" id="JAKJSC010000003">
    <property type="protein sequence ID" value="MDE5419200.1"/>
    <property type="molecule type" value="Genomic_DNA"/>
</dbReference>
<evidence type="ECO:0000313" key="2">
    <source>
        <dbReference type="Proteomes" id="UP001528920"/>
    </source>
</evidence>
<dbReference type="Gene3D" id="3.20.20.60">
    <property type="entry name" value="Phosphoenolpyruvate-binding domains"/>
    <property type="match status" value="1"/>
</dbReference>
<name>A0ABT5VUU9_9BACT</name>
<sequence length="275" mass="30075">MIIEKQIELAKKFHQLHQEKQMLVLPNAWSAGSAIVFEKQGFNAVATTSAGIAYSLGYPDGEGIHFEDLCTVVKQITKRISIPLSVDFECGYGESVAEVKENAKKLILAGAVGINIEDGLPNGNLNDLDFQLEKIESLVQLKEELGIPFVINARTCVYWLDVADDASKIATAIERGNAFVKSGADCVFIPGALSEEIVETLVSAIDAPLNIIANPLFNDFQKLNRIGVRRLSVGSGAVRSAFNHLIAIGDNLKKGDISLMLNHQFSYKYANEFFE</sequence>
<dbReference type="InterPro" id="IPR015813">
    <property type="entry name" value="Pyrv/PenolPyrv_kinase-like_dom"/>
</dbReference>
<organism evidence="1 2">
    <name type="scientific">Paralabilibaculum antarcticum</name>
    <dbReference type="NCBI Taxonomy" id="2912572"/>
    <lineage>
        <taxon>Bacteria</taxon>
        <taxon>Pseudomonadati</taxon>
        <taxon>Bacteroidota</taxon>
        <taxon>Bacteroidia</taxon>
        <taxon>Marinilabiliales</taxon>
        <taxon>Marinifilaceae</taxon>
        <taxon>Paralabilibaculum</taxon>
    </lineage>
</organism>
<keyword evidence="1" id="KW-0456">Lyase</keyword>
<keyword evidence="2" id="KW-1185">Reference proteome</keyword>
<accession>A0ABT5VUU9</accession>
<dbReference type="SUPFAM" id="SSF51621">
    <property type="entry name" value="Phosphoenolpyruvate/pyruvate domain"/>
    <property type="match status" value="1"/>
</dbReference>
<dbReference type="PANTHER" id="PTHR42905:SF16">
    <property type="entry name" value="CARBOXYPHOSPHONOENOLPYRUVATE PHOSPHONOMUTASE-LIKE PROTEIN (AFU_ORTHOLOGUE AFUA_5G07230)"/>
    <property type="match status" value="1"/>
</dbReference>
<dbReference type="Proteomes" id="UP001528920">
    <property type="component" value="Unassembled WGS sequence"/>
</dbReference>
<dbReference type="PANTHER" id="PTHR42905">
    <property type="entry name" value="PHOSPHOENOLPYRUVATE CARBOXYLASE"/>
    <property type="match status" value="1"/>
</dbReference>